<dbReference type="Pfam" id="PF03530">
    <property type="entry name" value="SK_channel"/>
    <property type="match status" value="1"/>
</dbReference>
<dbReference type="SUPFAM" id="SSF81327">
    <property type="entry name" value="Small-conductance potassium channel"/>
    <property type="match status" value="1"/>
</dbReference>
<organism evidence="11 12">
    <name type="scientific">Rotaria sordida</name>
    <dbReference type="NCBI Taxonomy" id="392033"/>
    <lineage>
        <taxon>Eukaryota</taxon>
        <taxon>Metazoa</taxon>
        <taxon>Spiralia</taxon>
        <taxon>Gnathifera</taxon>
        <taxon>Rotifera</taxon>
        <taxon>Eurotatoria</taxon>
        <taxon>Bdelloidea</taxon>
        <taxon>Philodinida</taxon>
        <taxon>Philodinidae</taxon>
        <taxon>Rotaria</taxon>
    </lineage>
</organism>
<proteinExistence type="predicted"/>
<dbReference type="GO" id="GO:0016286">
    <property type="term" value="F:small conductance calcium-activated potassium channel activity"/>
    <property type="evidence" value="ECO:0007669"/>
    <property type="project" value="InterPro"/>
</dbReference>
<reference evidence="11" key="1">
    <citation type="submission" date="2021-02" db="EMBL/GenBank/DDBJ databases">
        <authorList>
            <person name="Nowell W R."/>
        </authorList>
    </citation>
    <scope>NUCLEOTIDE SEQUENCE</scope>
</reference>
<feature type="compositionally biased region" description="Low complexity" evidence="8">
    <location>
        <begin position="1"/>
        <end position="14"/>
    </location>
</feature>
<dbReference type="Gene3D" id="1.10.287.70">
    <property type="match status" value="2"/>
</dbReference>
<dbReference type="InterPro" id="IPR004178">
    <property type="entry name" value="CaM-bd_dom"/>
</dbReference>
<sequence>MPSDTSSSSSSIQSSKKKSPAENQYELPDVSNRKQASVKEISISYLRHRLCVREQYYARLALVSNLMSFLAIVGVILMIIENELTFAHVNNKDTKVSWFLKLIITITPKKSPAENQYELPDVSNRKQASVKEISISYLRHRLCVREHYYARLALVSNLMSFLAIVGVTLMIIENELTFAHVNNKDTKVSWFLKLIITITTVILLVLIFYYHYLDMSLYSLRNTLEDWRVELTNNKILLIILEISICAVHPMPRSYPQLDPEKLNSTSIESDSSSPNLYSLSYTAVDVGLGLPMFLRLYLLGRSIMLHSHVIRDISLRSLGYLNKVSIDYFYIIKTFLEQWPRRCLITFCIIVFFIGSWSLRACDYTTAREHLSMLESMWLFITTFTTIGYGDLYPSTYCGRGIATIIGLIGLLLSAILIAILTQKLFLTREEKYVHTFVLNTQLEKKRKNQAANVIKFVIKLWYLKRRNKSSSIEYLLTQRKIFRSIYHLQKIRQDQRNLIDSCVNLTDVMTIHRDTSVQTRETVQQIVIIKNDIKKIEEELKNINYCMNTLQNTLNILLDRATK</sequence>
<evidence type="ECO:0000313" key="11">
    <source>
        <dbReference type="EMBL" id="CAF1029400.1"/>
    </source>
</evidence>
<feature type="transmembrane region" description="Helical" evidence="9">
    <location>
        <begin position="343"/>
        <end position="360"/>
    </location>
</feature>
<evidence type="ECO:0000259" key="10">
    <source>
        <dbReference type="SMART" id="SM01053"/>
    </source>
</evidence>
<feature type="domain" description="Calmodulin-binding" evidence="10">
    <location>
        <begin position="441"/>
        <end position="516"/>
    </location>
</feature>
<evidence type="ECO:0000256" key="4">
    <source>
        <dbReference type="ARBA" id="ARBA00022989"/>
    </source>
</evidence>
<keyword evidence="7" id="KW-0407">Ion channel</keyword>
<keyword evidence="3 9" id="KW-0812">Transmembrane</keyword>
<feature type="transmembrane region" description="Helical" evidence="9">
    <location>
        <begin position="372"/>
        <end position="391"/>
    </location>
</feature>
<dbReference type="InterPro" id="IPR013099">
    <property type="entry name" value="K_chnl_dom"/>
</dbReference>
<keyword evidence="5" id="KW-0406">Ion transport</keyword>
<evidence type="ECO:0000256" key="3">
    <source>
        <dbReference type="ARBA" id="ARBA00022692"/>
    </source>
</evidence>
<keyword evidence="4 9" id="KW-1133">Transmembrane helix</keyword>
<dbReference type="GO" id="GO:0016020">
    <property type="term" value="C:membrane"/>
    <property type="evidence" value="ECO:0007669"/>
    <property type="project" value="UniProtKB-SubCell"/>
</dbReference>
<evidence type="ECO:0000256" key="2">
    <source>
        <dbReference type="ARBA" id="ARBA00022448"/>
    </source>
</evidence>
<dbReference type="Pfam" id="PF02888">
    <property type="entry name" value="CaMBD"/>
    <property type="match status" value="1"/>
</dbReference>
<gene>
    <name evidence="11" type="ORF">SEV965_LOCUS12229</name>
</gene>
<evidence type="ECO:0000256" key="7">
    <source>
        <dbReference type="ARBA" id="ARBA00023303"/>
    </source>
</evidence>
<dbReference type="SMART" id="SM01053">
    <property type="entry name" value="CaMBD"/>
    <property type="match status" value="1"/>
</dbReference>
<feature type="transmembrane region" description="Helical" evidence="9">
    <location>
        <begin position="192"/>
        <end position="213"/>
    </location>
</feature>
<dbReference type="GO" id="GO:0005516">
    <property type="term" value="F:calmodulin binding"/>
    <property type="evidence" value="ECO:0007669"/>
    <property type="project" value="InterPro"/>
</dbReference>
<comment type="subcellular location">
    <subcellularLocation>
        <location evidence="1">Membrane</location>
        <topology evidence="1">Multi-pass membrane protein</topology>
    </subcellularLocation>
</comment>
<evidence type="ECO:0000256" key="9">
    <source>
        <dbReference type="SAM" id="Phobius"/>
    </source>
</evidence>
<evidence type="ECO:0000313" key="12">
    <source>
        <dbReference type="Proteomes" id="UP000663889"/>
    </source>
</evidence>
<feature type="transmembrane region" description="Helical" evidence="9">
    <location>
        <begin position="403"/>
        <end position="423"/>
    </location>
</feature>
<evidence type="ECO:0000256" key="6">
    <source>
        <dbReference type="ARBA" id="ARBA00023136"/>
    </source>
</evidence>
<dbReference type="EMBL" id="CAJNOU010000550">
    <property type="protein sequence ID" value="CAF1029400.1"/>
    <property type="molecule type" value="Genomic_DNA"/>
</dbReference>
<dbReference type="InterPro" id="IPR015449">
    <property type="entry name" value="K_chnl_Ca-activ_SK"/>
</dbReference>
<dbReference type="SUPFAM" id="SSF81324">
    <property type="entry name" value="Voltage-gated potassium channels"/>
    <property type="match status" value="1"/>
</dbReference>
<dbReference type="PRINTS" id="PR00169">
    <property type="entry name" value="KCHANNEL"/>
</dbReference>
<dbReference type="AlphaFoldDB" id="A0A814IV84"/>
<feature type="transmembrane region" description="Helical" evidence="9">
    <location>
        <begin position="148"/>
        <end position="172"/>
    </location>
</feature>
<evidence type="ECO:0000256" key="8">
    <source>
        <dbReference type="SAM" id="MobiDB-lite"/>
    </source>
</evidence>
<evidence type="ECO:0000256" key="5">
    <source>
        <dbReference type="ARBA" id="ARBA00023065"/>
    </source>
</evidence>
<evidence type="ECO:0000256" key="1">
    <source>
        <dbReference type="ARBA" id="ARBA00004141"/>
    </source>
</evidence>
<feature type="region of interest" description="Disordered" evidence="8">
    <location>
        <begin position="1"/>
        <end position="31"/>
    </location>
</feature>
<keyword evidence="2" id="KW-0813">Transport</keyword>
<keyword evidence="6 9" id="KW-0472">Membrane</keyword>
<comment type="caution">
    <text evidence="11">The sequence shown here is derived from an EMBL/GenBank/DDBJ whole genome shotgun (WGS) entry which is preliminary data.</text>
</comment>
<dbReference type="Pfam" id="PF07885">
    <property type="entry name" value="Ion_trans_2"/>
    <property type="match status" value="1"/>
</dbReference>
<dbReference type="InterPro" id="IPR036122">
    <property type="entry name" value="CaM-bd_dom_sf"/>
</dbReference>
<accession>A0A814IV84</accession>
<feature type="transmembrane region" description="Helical" evidence="9">
    <location>
        <begin position="56"/>
        <end position="80"/>
    </location>
</feature>
<dbReference type="PANTHER" id="PTHR10153">
    <property type="entry name" value="SMALL CONDUCTANCE CALCIUM-ACTIVATED POTASSIUM CHANNEL"/>
    <property type="match status" value="1"/>
</dbReference>
<protein>
    <recommendedName>
        <fullName evidence="10">Calmodulin-binding domain-containing protein</fullName>
    </recommendedName>
</protein>
<dbReference type="Proteomes" id="UP000663889">
    <property type="component" value="Unassembled WGS sequence"/>
</dbReference>
<name>A0A814IV84_9BILA</name>